<dbReference type="PANTHER" id="PTHR30329:SF21">
    <property type="entry name" value="LIPOPROTEIN YIAD-RELATED"/>
    <property type="match status" value="1"/>
</dbReference>
<dbReference type="EMBL" id="JAJIRN010000005">
    <property type="protein sequence ID" value="MCV2369040.1"/>
    <property type="molecule type" value="Genomic_DNA"/>
</dbReference>
<evidence type="ECO:0000256" key="3">
    <source>
        <dbReference type="ARBA" id="ARBA00023237"/>
    </source>
</evidence>
<gene>
    <name evidence="7" type="ORF">LNV07_13205</name>
</gene>
<evidence type="ECO:0000259" key="6">
    <source>
        <dbReference type="PROSITE" id="PS51123"/>
    </source>
</evidence>
<dbReference type="PROSITE" id="PS51123">
    <property type="entry name" value="OMPA_2"/>
    <property type="match status" value="1"/>
</dbReference>
<dbReference type="PRINTS" id="PR01021">
    <property type="entry name" value="OMPADOMAIN"/>
</dbReference>
<evidence type="ECO:0000256" key="1">
    <source>
        <dbReference type="ARBA" id="ARBA00004442"/>
    </source>
</evidence>
<accession>A0ABT2YGB5</accession>
<keyword evidence="3" id="KW-0998">Cell outer membrane</keyword>
<reference evidence="7 8" key="1">
    <citation type="submission" date="2021-11" db="EMBL/GenBank/DDBJ databases">
        <authorList>
            <person name="Liang Q."/>
            <person name="Mou H."/>
            <person name="Liu Z."/>
        </authorList>
    </citation>
    <scope>NUCLEOTIDE SEQUENCE [LARGE SCALE GENOMIC DNA]</scope>
    <source>
        <strain evidence="7 8">CHU3</strain>
    </source>
</reference>
<feature type="region of interest" description="Disordered" evidence="5">
    <location>
        <begin position="77"/>
        <end position="97"/>
    </location>
</feature>
<keyword evidence="8" id="KW-1185">Reference proteome</keyword>
<feature type="domain" description="OmpA-like" evidence="6">
    <location>
        <begin position="93"/>
        <end position="210"/>
    </location>
</feature>
<keyword evidence="2 4" id="KW-0472">Membrane</keyword>
<dbReference type="SUPFAM" id="SSF103088">
    <property type="entry name" value="OmpA-like"/>
    <property type="match status" value="1"/>
</dbReference>
<evidence type="ECO:0000256" key="5">
    <source>
        <dbReference type="SAM" id="MobiDB-lite"/>
    </source>
</evidence>
<comment type="caution">
    <text evidence="7">The sequence shown here is derived from an EMBL/GenBank/DDBJ whole genome shotgun (WGS) entry which is preliminary data.</text>
</comment>
<evidence type="ECO:0000313" key="7">
    <source>
        <dbReference type="EMBL" id="MCV2369040.1"/>
    </source>
</evidence>
<name>A0ABT2YGB5_9BURK</name>
<dbReference type="Pfam" id="PF00691">
    <property type="entry name" value="OmpA"/>
    <property type="match status" value="1"/>
</dbReference>
<comment type="subcellular location">
    <subcellularLocation>
        <location evidence="1">Cell outer membrane</location>
    </subcellularLocation>
</comment>
<dbReference type="InterPro" id="IPR006664">
    <property type="entry name" value="OMP_bac"/>
</dbReference>
<evidence type="ECO:0000256" key="2">
    <source>
        <dbReference type="ARBA" id="ARBA00023136"/>
    </source>
</evidence>
<dbReference type="InterPro" id="IPR006665">
    <property type="entry name" value="OmpA-like"/>
</dbReference>
<proteinExistence type="predicted"/>
<dbReference type="CDD" id="cd07185">
    <property type="entry name" value="OmpA_C-like"/>
    <property type="match status" value="1"/>
</dbReference>
<organism evidence="7 8">
    <name type="scientific">Roseateles oligotrophus</name>
    <dbReference type="NCBI Taxonomy" id="1769250"/>
    <lineage>
        <taxon>Bacteria</taxon>
        <taxon>Pseudomonadati</taxon>
        <taxon>Pseudomonadota</taxon>
        <taxon>Betaproteobacteria</taxon>
        <taxon>Burkholderiales</taxon>
        <taxon>Sphaerotilaceae</taxon>
        <taxon>Roseateles</taxon>
    </lineage>
</organism>
<dbReference type="InterPro" id="IPR050330">
    <property type="entry name" value="Bact_OuterMem_StrucFunc"/>
</dbReference>
<dbReference type="Gene3D" id="3.30.1330.60">
    <property type="entry name" value="OmpA-like domain"/>
    <property type="match status" value="1"/>
</dbReference>
<protein>
    <submittedName>
        <fullName evidence="7">OmpA family protein</fullName>
    </submittedName>
</protein>
<dbReference type="Proteomes" id="UP001209701">
    <property type="component" value="Unassembled WGS sequence"/>
</dbReference>
<sequence length="210" mass="22134">MFGILFFLIGLEAPMKPTTLKLIFTSLLISLGGTNVAAQTANKQANSALLSGPQLTEEALIDALAVDSSEVSDGAAKTRGFRPVKPGDVSKPVNPNAGKANLQVTFETNSATLTPESRGTLDMLARAMQSDRLAGFSFNVEGHADARGDADSNLKLSQLRAESVANYLVAAQGLLPERLNSVGKGSSEPLNKARVDAPENRRVTIVTVKN</sequence>
<evidence type="ECO:0000256" key="4">
    <source>
        <dbReference type="PROSITE-ProRule" id="PRU00473"/>
    </source>
</evidence>
<dbReference type="PANTHER" id="PTHR30329">
    <property type="entry name" value="STATOR ELEMENT OF FLAGELLAR MOTOR COMPLEX"/>
    <property type="match status" value="1"/>
</dbReference>
<dbReference type="InterPro" id="IPR036737">
    <property type="entry name" value="OmpA-like_sf"/>
</dbReference>
<dbReference type="RefSeq" id="WP_263571624.1">
    <property type="nucleotide sequence ID" value="NZ_JAJIRN010000005.1"/>
</dbReference>
<evidence type="ECO:0000313" key="8">
    <source>
        <dbReference type="Proteomes" id="UP001209701"/>
    </source>
</evidence>